<evidence type="ECO:0008006" key="4">
    <source>
        <dbReference type="Google" id="ProtNLM"/>
    </source>
</evidence>
<dbReference type="InterPro" id="IPR013762">
    <property type="entry name" value="Integrase-like_cat_sf"/>
</dbReference>
<dbReference type="GO" id="GO:0006310">
    <property type="term" value="P:DNA recombination"/>
    <property type="evidence" value="ECO:0007669"/>
    <property type="project" value="UniProtKB-KW"/>
</dbReference>
<dbReference type="InterPro" id="IPR011010">
    <property type="entry name" value="DNA_brk_join_enz"/>
</dbReference>
<dbReference type="Gene3D" id="1.10.443.10">
    <property type="entry name" value="Intergrase catalytic core"/>
    <property type="match status" value="1"/>
</dbReference>
<name>A0AA38MMZ0_9CUCU</name>
<sequence length="166" mass="18413">MENIDLLELVRPIKTPHQRFFINYVKEKCTVQAVRIHKIGNVPAVVAKYLGLENASSYSGHCCRRSSATILATVGCKMEGIKRHGGWRSSTVAEGYIDNYETAKINVAEKILGKNLSETDVAEDMFSCGKAEAIIEAKAVKCDKENIQYTFSGNSYVVNIKHCDHA</sequence>
<dbReference type="SUPFAM" id="SSF56349">
    <property type="entry name" value="DNA breaking-rejoining enzymes"/>
    <property type="match status" value="1"/>
</dbReference>
<reference evidence="2" key="1">
    <citation type="journal article" date="2023" name="G3 (Bethesda)">
        <title>Whole genome assemblies of Zophobas morio and Tenebrio molitor.</title>
        <authorList>
            <person name="Kaur S."/>
            <person name="Stinson S.A."/>
            <person name="diCenzo G.C."/>
        </authorList>
    </citation>
    <scope>NUCLEOTIDE SEQUENCE</scope>
    <source>
        <strain evidence="2">QUZm001</strain>
    </source>
</reference>
<dbReference type="AlphaFoldDB" id="A0AA38MMZ0"/>
<proteinExistence type="predicted"/>
<accession>A0AA38MMZ0</accession>
<dbReference type="Proteomes" id="UP001168821">
    <property type="component" value="Unassembled WGS sequence"/>
</dbReference>
<organism evidence="2 3">
    <name type="scientific">Zophobas morio</name>
    <dbReference type="NCBI Taxonomy" id="2755281"/>
    <lineage>
        <taxon>Eukaryota</taxon>
        <taxon>Metazoa</taxon>
        <taxon>Ecdysozoa</taxon>
        <taxon>Arthropoda</taxon>
        <taxon>Hexapoda</taxon>
        <taxon>Insecta</taxon>
        <taxon>Pterygota</taxon>
        <taxon>Neoptera</taxon>
        <taxon>Endopterygota</taxon>
        <taxon>Coleoptera</taxon>
        <taxon>Polyphaga</taxon>
        <taxon>Cucujiformia</taxon>
        <taxon>Tenebrionidae</taxon>
        <taxon>Zophobas</taxon>
    </lineage>
</organism>
<evidence type="ECO:0000313" key="3">
    <source>
        <dbReference type="Proteomes" id="UP001168821"/>
    </source>
</evidence>
<keyword evidence="3" id="KW-1185">Reference proteome</keyword>
<evidence type="ECO:0000313" key="2">
    <source>
        <dbReference type="EMBL" id="KAJ3661944.1"/>
    </source>
</evidence>
<dbReference type="GO" id="GO:0003677">
    <property type="term" value="F:DNA binding"/>
    <property type="evidence" value="ECO:0007669"/>
    <property type="project" value="InterPro"/>
</dbReference>
<comment type="caution">
    <text evidence="2">The sequence shown here is derived from an EMBL/GenBank/DDBJ whole genome shotgun (WGS) entry which is preliminary data.</text>
</comment>
<dbReference type="EMBL" id="JALNTZ010000002">
    <property type="protein sequence ID" value="KAJ3661944.1"/>
    <property type="molecule type" value="Genomic_DNA"/>
</dbReference>
<gene>
    <name evidence="2" type="ORF">Zmor_006316</name>
</gene>
<evidence type="ECO:0000256" key="1">
    <source>
        <dbReference type="ARBA" id="ARBA00023172"/>
    </source>
</evidence>
<dbReference type="GO" id="GO:0015074">
    <property type="term" value="P:DNA integration"/>
    <property type="evidence" value="ECO:0007669"/>
    <property type="project" value="InterPro"/>
</dbReference>
<keyword evidence="1" id="KW-0233">DNA recombination</keyword>
<protein>
    <recommendedName>
        <fullName evidence="4">Tyr recombinase domain-containing protein</fullName>
    </recommendedName>
</protein>